<dbReference type="RefSeq" id="WP_120271466.1">
    <property type="nucleotide sequence ID" value="NZ_RAPN01000001.1"/>
</dbReference>
<keyword evidence="1" id="KW-0472">Membrane</keyword>
<dbReference type="Proteomes" id="UP000283387">
    <property type="component" value="Unassembled WGS sequence"/>
</dbReference>
<comment type="caution">
    <text evidence="3">The sequence shown here is derived from an EMBL/GenBank/DDBJ whole genome shotgun (WGS) entry which is preliminary data.</text>
</comment>
<gene>
    <name evidence="3" type="ORF">BC643_0363</name>
</gene>
<keyword evidence="1" id="KW-0812">Transmembrane</keyword>
<organism evidence="3 4">
    <name type="scientific">Mangrovibacterium diazotrophicum</name>
    <dbReference type="NCBI Taxonomy" id="1261403"/>
    <lineage>
        <taxon>Bacteria</taxon>
        <taxon>Pseudomonadati</taxon>
        <taxon>Bacteroidota</taxon>
        <taxon>Bacteroidia</taxon>
        <taxon>Marinilabiliales</taxon>
        <taxon>Prolixibacteraceae</taxon>
        <taxon>Mangrovibacterium</taxon>
    </lineage>
</organism>
<reference evidence="3 4" key="1">
    <citation type="submission" date="2018-09" db="EMBL/GenBank/DDBJ databases">
        <title>Genomic Encyclopedia of Archaeal and Bacterial Type Strains, Phase II (KMG-II): from individual species to whole genera.</title>
        <authorList>
            <person name="Goeker M."/>
        </authorList>
    </citation>
    <scope>NUCLEOTIDE SEQUENCE [LARGE SCALE GENOMIC DNA]</scope>
    <source>
        <strain evidence="3 4">DSM 27148</strain>
    </source>
</reference>
<dbReference type="AlphaFoldDB" id="A0A419W3H6"/>
<protein>
    <submittedName>
        <fullName evidence="3">CHAT domain-containing protein</fullName>
    </submittedName>
</protein>
<keyword evidence="1" id="KW-1133">Transmembrane helix</keyword>
<feature type="transmembrane region" description="Helical" evidence="1">
    <location>
        <begin position="38"/>
        <end position="59"/>
    </location>
</feature>
<evidence type="ECO:0000313" key="4">
    <source>
        <dbReference type="Proteomes" id="UP000283387"/>
    </source>
</evidence>
<feature type="domain" description="CHAT" evidence="2">
    <location>
        <begin position="660"/>
        <end position="972"/>
    </location>
</feature>
<dbReference type="InterPro" id="IPR024983">
    <property type="entry name" value="CHAT_dom"/>
</dbReference>
<dbReference type="SUPFAM" id="SSF48452">
    <property type="entry name" value="TPR-like"/>
    <property type="match status" value="2"/>
</dbReference>
<sequence length="973" mass="111587">MKYINAKQLILLLFGIYLYLNLATLLWAIISPVGFVSLIWYVTLLHTIVVSIFVVWDFIDSLFMANRIGRSFSLPISLILTILFASIVYVGPFLLFSWKMQDRYTLIKRSEKLFKKGEHSKSIDLAQRDYDKCLSISYNISPFFYFAYRFENSELNDYRKNNALYQATVNLALCLQAKGLELDRAAQLFNEAIELSHSKFNNEKEYLVFPLIGRFNIFMAQGKSNEVEKCYSKVSNIFSDLDENDIFYKTQALILYAKFLGNRGDIAKAMLIRKEALETYEKQPRSSSEHALLLMNFAKDLISINQLDEAESKLNACEELLDGKENQIIYYNFLTTKAILFESKGQEHAAKEILLKVYSSLRDIPGVSDLNLISASEQLARYYLKSREFNKASSIYNDLLKQSEKMEITPNEYTQIVFRAALADYQAGDKLNAERKAENILSLFDKFYFDEFLLLPANEKENLIAFWENKLEFMNFMLVNDPSPKSIERLYDNVLKTKSLALESNRSMLRYISDHPSLREKYNSLVKAKAEIDQFNFSPTTLHMRDFAKIDSIRGVESILINEIVSSQDFKEHKRAVKWTDIRNMLSQGQVAIEFINLPADLTSRDDRQYSALIIGAGFDSPKIIPLTSESEILKCLVPSNNEYPSAEERVDAAYSMNKERLCNLIWNPIRNYTNKCDTVYISLSGILHQISFAALTLDETNSIQILTSTRNIASKIDAKPNDITRKTAVIYGNIDYDSLSHPPDFVNNKTRYSRIIGDLNPLPGTKVEIDKVDSILNKNGYNTVCLERSDATEESFRTINKKAPKILHIATHGYYQSQEHLNWQYENSDDRFVDLAENPLFRSGLFFAGANRSASYSPEHDGFIDAYDISLLDLSGMDLLVLSACESGLGDIKGGEGVFGLQRAFKLAGVNDILVSLWQVPDKETAILMNLFYRYHFQEHLSKSLALKKAQRYLRDNINEKPFYWGAFQLIE</sequence>
<dbReference type="PANTHER" id="PTHR10098">
    <property type="entry name" value="RAPSYN-RELATED"/>
    <property type="match status" value="1"/>
</dbReference>
<dbReference type="InterPro" id="IPR011990">
    <property type="entry name" value="TPR-like_helical_dom_sf"/>
</dbReference>
<evidence type="ECO:0000313" key="3">
    <source>
        <dbReference type="EMBL" id="RKD90027.1"/>
    </source>
</evidence>
<dbReference type="Gene3D" id="1.25.40.10">
    <property type="entry name" value="Tetratricopeptide repeat domain"/>
    <property type="match status" value="1"/>
</dbReference>
<evidence type="ECO:0000256" key="1">
    <source>
        <dbReference type="SAM" id="Phobius"/>
    </source>
</evidence>
<dbReference type="EMBL" id="RAPN01000001">
    <property type="protein sequence ID" value="RKD90027.1"/>
    <property type="molecule type" value="Genomic_DNA"/>
</dbReference>
<name>A0A419W3H6_9BACT</name>
<accession>A0A419W3H6</accession>
<evidence type="ECO:0000259" key="2">
    <source>
        <dbReference type="Pfam" id="PF12770"/>
    </source>
</evidence>
<feature type="transmembrane region" description="Helical" evidence="1">
    <location>
        <begin position="71"/>
        <end position="98"/>
    </location>
</feature>
<proteinExistence type="predicted"/>
<dbReference type="Pfam" id="PF12770">
    <property type="entry name" value="CHAT"/>
    <property type="match status" value="1"/>
</dbReference>
<dbReference type="OrthoDB" id="9771112at2"/>
<keyword evidence="4" id="KW-1185">Reference proteome</keyword>